<dbReference type="InterPro" id="IPR048447">
    <property type="entry name" value="DUF1980_C"/>
</dbReference>
<evidence type="ECO:0000313" key="3">
    <source>
        <dbReference type="EMBL" id="TDP91632.1"/>
    </source>
</evidence>
<proteinExistence type="predicted"/>
<evidence type="ECO:0000259" key="2">
    <source>
        <dbReference type="Pfam" id="PF21537"/>
    </source>
</evidence>
<dbReference type="InterPro" id="IPR015402">
    <property type="entry name" value="DUF1980"/>
</dbReference>
<dbReference type="PANTHER" id="PTHR40047:SF1">
    <property type="entry name" value="UPF0703 PROTEIN YCGQ"/>
    <property type="match status" value="1"/>
</dbReference>
<comment type="caution">
    <text evidence="3">The sequence shown here is derived from an EMBL/GenBank/DDBJ whole genome shotgun (WGS) entry which is preliminary data.</text>
</comment>
<dbReference type="EMBL" id="SNYA01000005">
    <property type="protein sequence ID" value="TDP91632.1"/>
    <property type="molecule type" value="Genomic_DNA"/>
</dbReference>
<evidence type="ECO:0000313" key="4">
    <source>
        <dbReference type="Proteomes" id="UP000295601"/>
    </source>
</evidence>
<accession>A0A4R6RX30</accession>
<dbReference type="Proteomes" id="UP000295601">
    <property type="component" value="Unassembled WGS sequence"/>
</dbReference>
<reference evidence="3 4" key="1">
    <citation type="submission" date="2019-03" db="EMBL/GenBank/DDBJ databases">
        <title>Genomic analyses of the natural microbiome of Caenorhabditis elegans.</title>
        <authorList>
            <person name="Samuel B."/>
        </authorList>
    </citation>
    <scope>NUCLEOTIDE SEQUENCE [LARGE SCALE GENOMIC DNA]</scope>
    <source>
        <strain evidence="3 4">JUb18</strain>
    </source>
</reference>
<feature type="transmembrane region" description="Helical" evidence="1">
    <location>
        <begin position="33"/>
        <end position="51"/>
    </location>
</feature>
<name>A0A4R6RX30_9MICO</name>
<keyword evidence="1" id="KW-1133">Transmembrane helix</keyword>
<keyword evidence="4" id="KW-1185">Reference proteome</keyword>
<gene>
    <name evidence="3" type="ORF">EDF62_2251</name>
</gene>
<keyword evidence="1" id="KW-0472">Membrane</keyword>
<keyword evidence="1" id="KW-0812">Transmembrane</keyword>
<dbReference type="InterPro" id="IPR052955">
    <property type="entry name" value="UPF0703_membrane_permease"/>
</dbReference>
<dbReference type="Pfam" id="PF21537">
    <property type="entry name" value="DUF1980_C"/>
    <property type="match status" value="1"/>
</dbReference>
<sequence>MALTLFGCGLALILSLAVTGRLGWYIHPRSVSFSTIMATLGCLGVVCAVGVQRAHRRESPSRVRQARSRWSVRVLKTLAPTCFTAVGVAALLILPPVTLTTERAAERVLAPSEGAGFGSAAADGEAARIAGSADAERTLREWAVLARQPEASSVLGRTATLTGFVVADEESPDQVFLVARYVITCCAVDAQPVGVPVYVDGWHAQVAAGDWVELTGVFTTNPDIGGRWAAVVIPDRIVKVEVPEEPYVVE</sequence>
<dbReference type="PANTHER" id="PTHR40047">
    <property type="entry name" value="UPF0703 PROTEIN YCGQ"/>
    <property type="match status" value="1"/>
</dbReference>
<feature type="transmembrane region" description="Helical" evidence="1">
    <location>
        <begin position="72"/>
        <end position="94"/>
    </location>
</feature>
<dbReference type="NCBIfam" id="TIGR03943">
    <property type="entry name" value="TIGR03943 family putative permease subunit"/>
    <property type="match status" value="1"/>
</dbReference>
<evidence type="ECO:0000256" key="1">
    <source>
        <dbReference type="SAM" id="Phobius"/>
    </source>
</evidence>
<feature type="domain" description="DUF1980" evidence="2">
    <location>
        <begin position="155"/>
        <end position="248"/>
    </location>
</feature>
<dbReference type="AlphaFoldDB" id="A0A4R6RX30"/>
<organism evidence="3 4">
    <name type="scientific">Leucobacter luti</name>
    <dbReference type="NCBI Taxonomy" id="340320"/>
    <lineage>
        <taxon>Bacteria</taxon>
        <taxon>Bacillati</taxon>
        <taxon>Actinomycetota</taxon>
        <taxon>Actinomycetes</taxon>
        <taxon>Micrococcales</taxon>
        <taxon>Microbacteriaceae</taxon>
        <taxon>Leucobacter</taxon>
    </lineage>
</organism>
<protein>
    <submittedName>
        <fullName evidence="3">Putative repeat protein (TIGR03943 family)</fullName>
    </submittedName>
</protein>